<feature type="transmembrane region" description="Helical" evidence="7">
    <location>
        <begin position="62"/>
        <end position="85"/>
    </location>
</feature>
<dbReference type="InterPro" id="IPR020846">
    <property type="entry name" value="MFS_dom"/>
</dbReference>
<feature type="transmembrane region" description="Helical" evidence="7">
    <location>
        <begin position="381"/>
        <end position="404"/>
    </location>
</feature>
<feature type="transmembrane region" description="Helical" evidence="7">
    <location>
        <begin position="341"/>
        <end position="369"/>
    </location>
</feature>
<evidence type="ECO:0000256" key="1">
    <source>
        <dbReference type="ARBA" id="ARBA00004651"/>
    </source>
</evidence>
<evidence type="ECO:0000313" key="10">
    <source>
        <dbReference type="EMBL" id="WLF44348.1"/>
    </source>
</evidence>
<keyword evidence="6 7" id="KW-0472">Membrane</keyword>
<evidence type="ECO:0000256" key="7">
    <source>
        <dbReference type="SAM" id="Phobius"/>
    </source>
</evidence>
<feature type="transmembrane region" description="Helical" evidence="7">
    <location>
        <begin position="410"/>
        <end position="430"/>
    </location>
</feature>
<dbReference type="CDD" id="cd17369">
    <property type="entry name" value="MFS_ShiA_like"/>
    <property type="match status" value="1"/>
</dbReference>
<dbReference type="InterPro" id="IPR011701">
    <property type="entry name" value="MFS"/>
</dbReference>
<comment type="subcellular location">
    <subcellularLocation>
        <location evidence="1">Cell membrane</location>
        <topology evidence="1">Multi-pass membrane protein</topology>
    </subcellularLocation>
</comment>
<feature type="transmembrane region" description="Helical" evidence="7">
    <location>
        <begin position="121"/>
        <end position="142"/>
    </location>
</feature>
<dbReference type="PANTHER" id="PTHR43045:SF1">
    <property type="entry name" value="SHIKIMATE TRANSPORTER"/>
    <property type="match status" value="1"/>
</dbReference>
<keyword evidence="3" id="KW-1003">Cell membrane</keyword>
<evidence type="ECO:0000256" key="2">
    <source>
        <dbReference type="ARBA" id="ARBA00022448"/>
    </source>
</evidence>
<dbReference type="Pfam" id="PF07690">
    <property type="entry name" value="MFS_1"/>
    <property type="match status" value="1"/>
</dbReference>
<organism evidence="10 12">
    <name type="scientific">Rhodococcus opacus</name>
    <name type="common">Nocardia opaca</name>
    <dbReference type="NCBI Taxonomy" id="37919"/>
    <lineage>
        <taxon>Bacteria</taxon>
        <taxon>Bacillati</taxon>
        <taxon>Actinomycetota</taxon>
        <taxon>Actinomycetes</taxon>
        <taxon>Mycobacteriales</taxon>
        <taxon>Nocardiaceae</taxon>
        <taxon>Rhodococcus</taxon>
    </lineage>
</organism>
<dbReference type="PROSITE" id="PS50850">
    <property type="entry name" value="MFS"/>
    <property type="match status" value="1"/>
</dbReference>
<evidence type="ECO:0000313" key="11">
    <source>
        <dbReference type="Proteomes" id="UP001066327"/>
    </source>
</evidence>
<dbReference type="RefSeq" id="WP_269592704.1">
    <property type="nucleotide sequence ID" value="NZ_CP130953.1"/>
</dbReference>
<dbReference type="EMBL" id="JAPWIS010000038">
    <property type="protein sequence ID" value="MCZ4589951.1"/>
    <property type="molecule type" value="Genomic_DNA"/>
</dbReference>
<keyword evidence="4 7" id="KW-0812">Transmembrane</keyword>
<feature type="transmembrane region" description="Helical" evidence="7">
    <location>
        <begin position="280"/>
        <end position="304"/>
    </location>
</feature>
<feature type="transmembrane region" description="Helical" evidence="7">
    <location>
        <begin position="200"/>
        <end position="219"/>
    </location>
</feature>
<dbReference type="GO" id="GO:0022857">
    <property type="term" value="F:transmembrane transporter activity"/>
    <property type="evidence" value="ECO:0007669"/>
    <property type="project" value="InterPro"/>
</dbReference>
<name>A0AAX3Y8F9_RHOOP</name>
<keyword evidence="5 7" id="KW-1133">Transmembrane helix</keyword>
<keyword evidence="11" id="KW-1185">Reference proteome</keyword>
<evidence type="ECO:0000256" key="4">
    <source>
        <dbReference type="ARBA" id="ARBA00022692"/>
    </source>
</evidence>
<evidence type="ECO:0000313" key="9">
    <source>
        <dbReference type="EMBL" id="MCZ4589951.1"/>
    </source>
</evidence>
<dbReference type="SUPFAM" id="SSF103473">
    <property type="entry name" value="MFS general substrate transporter"/>
    <property type="match status" value="1"/>
</dbReference>
<dbReference type="Proteomes" id="UP001231166">
    <property type="component" value="Chromosome"/>
</dbReference>
<accession>A0AAX3Y8F9</accession>
<feature type="transmembrane region" description="Helical" evidence="7">
    <location>
        <begin position="163"/>
        <end position="188"/>
    </location>
</feature>
<feature type="domain" description="Major facilitator superfamily (MFS) profile" evidence="8">
    <location>
        <begin position="24"/>
        <end position="435"/>
    </location>
</feature>
<dbReference type="GO" id="GO:0005886">
    <property type="term" value="C:plasma membrane"/>
    <property type="evidence" value="ECO:0007669"/>
    <property type="project" value="UniProtKB-SubCell"/>
</dbReference>
<dbReference type="Gene3D" id="1.20.1250.20">
    <property type="entry name" value="MFS general substrate transporter like domains"/>
    <property type="match status" value="2"/>
</dbReference>
<feature type="transmembrane region" description="Helical" evidence="7">
    <location>
        <begin position="97"/>
        <end position="115"/>
    </location>
</feature>
<gene>
    <name evidence="9" type="ORF">O4328_41060</name>
    <name evidence="10" type="ORF">Q5707_20435</name>
</gene>
<evidence type="ECO:0000313" key="12">
    <source>
        <dbReference type="Proteomes" id="UP001231166"/>
    </source>
</evidence>
<dbReference type="PANTHER" id="PTHR43045">
    <property type="entry name" value="SHIKIMATE TRANSPORTER"/>
    <property type="match status" value="1"/>
</dbReference>
<proteinExistence type="predicted"/>
<evidence type="ECO:0000256" key="5">
    <source>
        <dbReference type="ARBA" id="ARBA00022989"/>
    </source>
</evidence>
<evidence type="ECO:0000259" key="8">
    <source>
        <dbReference type="PROSITE" id="PS50850"/>
    </source>
</evidence>
<dbReference type="Proteomes" id="UP001066327">
    <property type="component" value="Unassembled WGS sequence"/>
</dbReference>
<protein>
    <submittedName>
        <fullName evidence="10">MFS transporter</fullName>
    </submittedName>
</protein>
<dbReference type="InterPro" id="IPR036259">
    <property type="entry name" value="MFS_trans_sf"/>
</dbReference>
<feature type="transmembrane region" description="Helical" evidence="7">
    <location>
        <begin position="21"/>
        <end position="42"/>
    </location>
</feature>
<sequence>MSTMQPDAISGQSSPPRKTSFARLGTALFLGTALEWYDYFVYGVAAALVLNKLFFPTYNPTVGTLFAFGTFASAWLMRPLGAFIFGHLGDRLGRRSVLFMTLIGMGVATIATGLLPTYDQIGFWAPLLLVLFRMIQGLSAGGEFSGVATMSIEHAPPHLRGRYTSVAQMGIPAALVGANLVSLAAYYMPEDALESYGWRIPFLVSALIFPIALFIRLKLEESPVFEEKKAENALVSNPAREVIRNHWRTMLALGFANGGLGAAFYAYSTYAVNYGSAEAGLAKTTVLMAVIVAGLVHLACVGIVGWNSDRIGPKRVFLSALTVLAVAPIPVFWIIHTGNPIAIIAAMIIGLGIGHGVAYSVTALLFTTVFPPELRYTGSAITYQVSAALLSGPVPIVMAALVGAGGGTPWYAAIFLMGICTAGLIGAILLDPAARKSRAVAAARGEV</sequence>
<keyword evidence="2" id="KW-0813">Transport</keyword>
<reference evidence="10" key="2">
    <citation type="submission" date="2023-07" db="EMBL/GenBank/DDBJ databases">
        <title>Genomic analysis of Rhodococcus opacus VOC-14 with glycol ethers degradation activity.</title>
        <authorList>
            <person name="Narkevich D.A."/>
            <person name="Hlushen A.M."/>
            <person name="Akhremchuk A.E."/>
            <person name="Sikolenko M.A."/>
            <person name="Valentovich L.N."/>
        </authorList>
    </citation>
    <scope>NUCLEOTIDE SEQUENCE</scope>
    <source>
        <strain evidence="10">VOC-14</strain>
    </source>
</reference>
<feature type="transmembrane region" description="Helical" evidence="7">
    <location>
        <begin position="316"/>
        <end position="335"/>
    </location>
</feature>
<reference evidence="9" key="1">
    <citation type="submission" date="2022-12" db="EMBL/GenBank/DDBJ databases">
        <authorList>
            <person name="Krivoruchko A.V."/>
            <person name="Elkin A."/>
        </authorList>
    </citation>
    <scope>NUCLEOTIDE SEQUENCE</scope>
    <source>
        <strain evidence="9">IEGM 249</strain>
    </source>
</reference>
<dbReference type="EMBL" id="CP130953">
    <property type="protein sequence ID" value="WLF44348.1"/>
    <property type="molecule type" value="Genomic_DNA"/>
</dbReference>
<evidence type="ECO:0000256" key="6">
    <source>
        <dbReference type="ARBA" id="ARBA00023136"/>
    </source>
</evidence>
<dbReference type="AlphaFoldDB" id="A0AAX3Y8F9"/>
<evidence type="ECO:0000256" key="3">
    <source>
        <dbReference type="ARBA" id="ARBA00022475"/>
    </source>
</evidence>
<feature type="transmembrane region" description="Helical" evidence="7">
    <location>
        <begin position="250"/>
        <end position="268"/>
    </location>
</feature>